<dbReference type="Gene3D" id="2.20.110.10">
    <property type="entry name" value="Histone H3 K4-specific methyltransferase SET7/9 N-terminal domain"/>
    <property type="match status" value="3"/>
</dbReference>
<comment type="caution">
    <text evidence="3">The sequence shown here is derived from an EMBL/GenBank/DDBJ whole genome shotgun (WGS) entry which is preliminary data.</text>
</comment>
<dbReference type="EMBL" id="JABCSC020000001">
    <property type="protein sequence ID" value="NSL54240.1"/>
    <property type="molecule type" value="Genomic_DNA"/>
</dbReference>
<dbReference type="Proteomes" id="UP000778523">
    <property type="component" value="Unassembled WGS sequence"/>
</dbReference>
<name>A0ABX2IJM0_9RHOO</name>
<dbReference type="Pfam" id="PF02493">
    <property type="entry name" value="MORN"/>
    <property type="match status" value="7"/>
</dbReference>
<accession>A0ABX2IJM0</accession>
<dbReference type="SUPFAM" id="SSF82185">
    <property type="entry name" value="Histone H3 K4-specific methyltransferase SET7/9 N-terminal domain"/>
    <property type="match status" value="2"/>
</dbReference>
<dbReference type="PANTHER" id="PTHR43215:SF14">
    <property type="entry name" value="RADIAL SPOKE HEAD 1 HOMOLOG"/>
    <property type="match status" value="1"/>
</dbReference>
<sequence>MAVRRLILTLLFVLPGLCAAQGAVPLPPEQSVRASDALFTGRFVIDPQTQLITGELTIKWDNGNRYSGQMRAGKRHGQGRFDWANGQSYDGDWQDDQATGKARIVYANGDRYEGACVAGLRQGGGRMQWTNGQSYEGDWAGDQPEGRGVLLFANGDRYSGEVRQGLPQGQGSKLFAATGDRYEGQFDKGLAQGEGRYTWPTGDQYVGQWQQGRKHGKGRYTWVNGDYWEGLFREDLQAEGRLYFVPTIKLDQESVNKLMQQARAASDSFAVRPGSTEPERALDIERLAAIAQVAAELEVCRQPAAKPDCRATTLAAIAAGRHFEHDWQNMFAEKGVSYDVDRRSSSEAGVVFSWFRFADFNANLLRHTGIKYDCRSQALEIQLIYNCNGKACSLDKNFDRYVGKTIPAATIKGWFKGGCERRR</sequence>
<keyword evidence="2" id="KW-0732">Signal</keyword>
<reference evidence="3 4" key="1">
    <citation type="submission" date="2020-06" db="EMBL/GenBank/DDBJ databases">
        <title>Draft genome of Uliginosibacterium sp. IMCC34675.</title>
        <authorList>
            <person name="Song J."/>
        </authorList>
    </citation>
    <scope>NUCLEOTIDE SEQUENCE [LARGE SCALE GENOMIC DNA]</scope>
    <source>
        <strain evidence="3 4">IMCC34675</strain>
    </source>
</reference>
<dbReference type="PANTHER" id="PTHR43215">
    <property type="entry name" value="RADIAL SPOKE HEAD 1 HOMOLOG"/>
    <property type="match status" value="1"/>
</dbReference>
<evidence type="ECO:0000256" key="1">
    <source>
        <dbReference type="ARBA" id="ARBA00022737"/>
    </source>
</evidence>
<keyword evidence="4" id="KW-1185">Reference proteome</keyword>
<protein>
    <recommendedName>
        <fullName evidence="5">MORN repeat-containing protein</fullName>
    </recommendedName>
</protein>
<dbReference type="InterPro" id="IPR003409">
    <property type="entry name" value="MORN"/>
</dbReference>
<feature type="chain" id="PRO_5046090030" description="MORN repeat-containing protein" evidence="2">
    <location>
        <begin position="20"/>
        <end position="423"/>
    </location>
</feature>
<keyword evidence="1" id="KW-0677">Repeat</keyword>
<evidence type="ECO:0000256" key="2">
    <source>
        <dbReference type="SAM" id="SignalP"/>
    </source>
</evidence>
<dbReference type="SMART" id="SM00698">
    <property type="entry name" value="MORN"/>
    <property type="match status" value="7"/>
</dbReference>
<evidence type="ECO:0000313" key="3">
    <source>
        <dbReference type="EMBL" id="NSL54240.1"/>
    </source>
</evidence>
<gene>
    <name evidence="3" type="ORF">HJ583_004310</name>
</gene>
<feature type="signal peptide" evidence="2">
    <location>
        <begin position="1"/>
        <end position="19"/>
    </location>
</feature>
<organism evidence="3 4">
    <name type="scientific">Uliginosibacterium aquaticum</name>
    <dbReference type="NCBI Taxonomy" id="2731212"/>
    <lineage>
        <taxon>Bacteria</taxon>
        <taxon>Pseudomonadati</taxon>
        <taxon>Pseudomonadota</taxon>
        <taxon>Betaproteobacteria</taxon>
        <taxon>Rhodocyclales</taxon>
        <taxon>Zoogloeaceae</taxon>
        <taxon>Uliginosibacterium</taxon>
    </lineage>
</organism>
<proteinExistence type="predicted"/>
<evidence type="ECO:0008006" key="5">
    <source>
        <dbReference type="Google" id="ProtNLM"/>
    </source>
</evidence>
<evidence type="ECO:0000313" key="4">
    <source>
        <dbReference type="Proteomes" id="UP000778523"/>
    </source>
</evidence>
<dbReference type="RefSeq" id="WP_170020779.1">
    <property type="nucleotide sequence ID" value="NZ_JABCSC020000001.1"/>
</dbReference>